<keyword evidence="1" id="KW-0732">Signal</keyword>
<evidence type="ECO:0008006" key="6">
    <source>
        <dbReference type="Google" id="ProtNLM"/>
    </source>
</evidence>
<evidence type="ECO:0000313" key="3">
    <source>
        <dbReference type="EMBL" id="RMR56413.1"/>
    </source>
</evidence>
<dbReference type="OrthoDB" id="6977035at2"/>
<feature type="chain" id="PRO_5018319538" description="Lipoprotein" evidence="1">
    <location>
        <begin position="26"/>
        <end position="202"/>
    </location>
</feature>
<evidence type="ECO:0000313" key="5">
    <source>
        <dbReference type="Proteomes" id="UP000614982"/>
    </source>
</evidence>
<dbReference type="RefSeq" id="WP_025260796.1">
    <property type="nucleotide sequence ID" value="NZ_BLVX01000006.1"/>
</dbReference>
<dbReference type="Proteomes" id="UP000278332">
    <property type="component" value="Unassembled WGS sequence"/>
</dbReference>
<keyword evidence="5" id="KW-1185">Reference proteome</keyword>
<evidence type="ECO:0000313" key="4">
    <source>
        <dbReference type="Proteomes" id="UP000278332"/>
    </source>
</evidence>
<dbReference type="EMBL" id="BLWA01000006">
    <property type="protein sequence ID" value="GFM92637.1"/>
    <property type="molecule type" value="Genomic_DNA"/>
</dbReference>
<name>A0A3M4VXI0_PSECI</name>
<comment type="caution">
    <text evidence="3">The sequence shown here is derived from an EMBL/GenBank/DDBJ whole genome shotgun (WGS) entry which is preliminary data.</text>
</comment>
<dbReference type="EMBL" id="RBRY01000094">
    <property type="protein sequence ID" value="RMR56413.1"/>
    <property type="molecule type" value="Genomic_DNA"/>
</dbReference>
<organism evidence="3 4">
    <name type="scientific">Pseudomonas cichorii</name>
    <dbReference type="NCBI Taxonomy" id="36746"/>
    <lineage>
        <taxon>Bacteria</taxon>
        <taxon>Pseudomonadati</taxon>
        <taxon>Pseudomonadota</taxon>
        <taxon>Gammaproteobacteria</taxon>
        <taxon>Pseudomonadales</taxon>
        <taxon>Pseudomonadaceae</taxon>
        <taxon>Pseudomonas</taxon>
    </lineage>
</organism>
<accession>A0A3M4VXI0</accession>
<gene>
    <name evidence="3" type="ORF">ALP84_04196</name>
    <name evidence="2" type="ORF">PSCICP_26090</name>
</gene>
<dbReference type="AlphaFoldDB" id="A0A3M4VXI0"/>
<dbReference type="PROSITE" id="PS51257">
    <property type="entry name" value="PROKAR_LIPOPROTEIN"/>
    <property type="match status" value="1"/>
</dbReference>
<protein>
    <recommendedName>
        <fullName evidence="6">Lipoprotein</fullName>
    </recommendedName>
</protein>
<dbReference type="GeneID" id="45543249"/>
<reference evidence="3 4" key="1">
    <citation type="submission" date="2018-08" db="EMBL/GenBank/DDBJ databases">
        <title>Recombination of ecologically and evolutionarily significant loci maintains genetic cohesion in the Pseudomonas syringae species complex.</title>
        <authorList>
            <person name="Dillon M."/>
            <person name="Thakur S."/>
            <person name="Almeida R.N.D."/>
            <person name="Weir B.S."/>
            <person name="Guttman D.S."/>
        </authorList>
    </citation>
    <scope>NUCLEOTIDE SEQUENCE [LARGE SCALE GENOMIC DNA]</scope>
    <source>
        <strain evidence="3 4">ICMP 6917</strain>
    </source>
</reference>
<sequence>MNKLQCAVIGFVGLMLTGCVSFTPAGPIAPPIEVAEHTLPVGASVKDVQVSDESIKADVRRNIGVQLTSQINTYIERGEFFQKMIVFPAKVGEKDVELTFNFTSLKGKRTPHPGYFPGALLTLTVWIWVNGPIYVDTYDLAGELSITDRTGKQLASSRQVVKRDQNTGFWDNDYYNMTLGSHQLTELVNVLLKDATQQLPKE</sequence>
<proteinExistence type="predicted"/>
<dbReference type="Proteomes" id="UP000614982">
    <property type="component" value="Unassembled WGS sequence"/>
</dbReference>
<evidence type="ECO:0000256" key="1">
    <source>
        <dbReference type="SAM" id="SignalP"/>
    </source>
</evidence>
<reference evidence="2 5" key="2">
    <citation type="submission" date="2020-05" db="EMBL/GenBank/DDBJ databases">
        <title>Genetic diversity of Pseudomonas cichorii.</title>
        <authorList>
            <person name="Tani S."/>
            <person name="Yagi H."/>
            <person name="Hashimoto S."/>
            <person name="Iiyama K."/>
            <person name="Furuya N."/>
        </authorList>
    </citation>
    <scope>NUCLEOTIDE SEQUENCE [LARGE SCALE GENOMIC DNA]</scope>
    <source>
        <strain evidence="2 5">LMG 2162</strain>
    </source>
</reference>
<feature type="signal peptide" evidence="1">
    <location>
        <begin position="1"/>
        <end position="25"/>
    </location>
</feature>
<evidence type="ECO:0000313" key="2">
    <source>
        <dbReference type="EMBL" id="GFM92637.1"/>
    </source>
</evidence>